<dbReference type="InterPro" id="IPR050756">
    <property type="entry name" value="CSN3"/>
</dbReference>
<evidence type="ECO:0000259" key="2">
    <source>
        <dbReference type="Pfam" id="PF22788"/>
    </source>
</evidence>
<comment type="caution">
    <text evidence="3">The sequence shown here is derived from an EMBL/GenBank/DDBJ whole genome shotgun (WGS) entry which is preliminary data.</text>
</comment>
<sequence>MASIATLLASSTKLQNSAHRYEEQYDRQIRDLVASLHRSSSSNALNFAANDPTILDNFDPAADAITYLFLLRLQIQTLQEISPDKLPADLLPSGVLWTKCVHYLKNFNPIQVRYVGHEWRQLVELVTQAAQAASKPFLATQLIKDAMLRLDPSCAVFTSTHLLLVRLCLHAKAYACILPVLNKHICHFPGSTERFPHKSSPVLCANHESSLAFITNSSGLSAPLSSRDLSRYFLYGGMVYLALKKWSEASHFLELVMSMPTTGPVSMIMVEAYKKWVLVGLLETGKLRPSPTMVAPHVYKTYQSIARPYVNLAHTFELRDLSRLNAEIDAAKHIWRADNNTGLVSQVLESFTAHALAGIRSVFAALTVTELSEQTSSLPANTDAAESVIASLIMSGSVSATLVHTPGHSEGTMLRFPSAHPSSQLHELQVQGRLARESQTLEALIASVKKSNNDIGLGDEFIDHLQKSQTWNGSGTDYSVAEDESRFEVDEDIMGDQI</sequence>
<dbReference type="GeneID" id="81373438"/>
<keyword evidence="4" id="KW-1185">Reference proteome</keyword>
<dbReference type="AlphaFoldDB" id="A0A9W9VQA7"/>
<reference evidence="3" key="2">
    <citation type="journal article" date="2023" name="IMA Fungus">
        <title>Comparative genomic study of the Penicillium genus elucidates a diverse pangenome and 15 lateral gene transfer events.</title>
        <authorList>
            <person name="Petersen C."/>
            <person name="Sorensen T."/>
            <person name="Nielsen M.R."/>
            <person name="Sondergaard T.E."/>
            <person name="Sorensen J.L."/>
            <person name="Fitzpatrick D.A."/>
            <person name="Frisvad J.C."/>
            <person name="Nielsen K.L."/>
        </authorList>
    </citation>
    <scope>NUCLEOTIDE SEQUENCE</scope>
    <source>
        <strain evidence="3">IBT 29677</strain>
    </source>
</reference>
<dbReference type="GO" id="GO:0006511">
    <property type="term" value="P:ubiquitin-dependent protein catabolic process"/>
    <property type="evidence" value="ECO:0007669"/>
    <property type="project" value="TreeGrafter"/>
</dbReference>
<accession>A0A9W9VQA7</accession>
<dbReference type="InterPro" id="IPR055089">
    <property type="entry name" value="COP9_N"/>
</dbReference>
<gene>
    <name evidence="3" type="ORF">N7509_009821</name>
</gene>
<evidence type="ECO:0000256" key="1">
    <source>
        <dbReference type="ARBA" id="ARBA00022490"/>
    </source>
</evidence>
<reference evidence="3" key="1">
    <citation type="submission" date="2022-12" db="EMBL/GenBank/DDBJ databases">
        <authorList>
            <person name="Petersen C."/>
        </authorList>
    </citation>
    <scope>NUCLEOTIDE SEQUENCE</scope>
    <source>
        <strain evidence="3">IBT 29677</strain>
    </source>
</reference>
<dbReference type="EMBL" id="JAPZBU010000009">
    <property type="protein sequence ID" value="KAJ5387280.1"/>
    <property type="molecule type" value="Genomic_DNA"/>
</dbReference>
<dbReference type="Pfam" id="PF22788">
    <property type="entry name" value="COP9_hel_rpt"/>
    <property type="match status" value="1"/>
</dbReference>
<evidence type="ECO:0000313" key="3">
    <source>
        <dbReference type="EMBL" id="KAJ5387280.1"/>
    </source>
</evidence>
<proteinExistence type="predicted"/>
<organism evidence="3 4">
    <name type="scientific">Penicillium cosmopolitanum</name>
    <dbReference type="NCBI Taxonomy" id="1131564"/>
    <lineage>
        <taxon>Eukaryota</taxon>
        <taxon>Fungi</taxon>
        <taxon>Dikarya</taxon>
        <taxon>Ascomycota</taxon>
        <taxon>Pezizomycotina</taxon>
        <taxon>Eurotiomycetes</taxon>
        <taxon>Eurotiomycetidae</taxon>
        <taxon>Eurotiales</taxon>
        <taxon>Aspergillaceae</taxon>
        <taxon>Penicillium</taxon>
    </lineage>
</organism>
<keyword evidence="1" id="KW-0963">Cytoplasm</keyword>
<dbReference type="PANTHER" id="PTHR10758:SF1">
    <property type="entry name" value="COP9 SIGNALOSOME COMPLEX SUBUNIT 3"/>
    <property type="match status" value="1"/>
</dbReference>
<protein>
    <recommendedName>
        <fullName evidence="2">COP9 signalosome complex subunit 3 N-terminal helical repeats domain-containing protein</fullName>
    </recommendedName>
</protein>
<dbReference type="GO" id="GO:0008180">
    <property type="term" value="C:COP9 signalosome"/>
    <property type="evidence" value="ECO:0007669"/>
    <property type="project" value="TreeGrafter"/>
</dbReference>
<dbReference type="PANTHER" id="PTHR10758">
    <property type="entry name" value="26S PROTEASOME NON-ATPASE REGULATORY SUBUNIT 3/COP9 SIGNALOSOME COMPLEX SUBUNIT 3"/>
    <property type="match status" value="1"/>
</dbReference>
<dbReference type="Proteomes" id="UP001147747">
    <property type="component" value="Unassembled WGS sequence"/>
</dbReference>
<feature type="domain" description="COP9 signalosome complex subunit 3 N-terminal helical repeats" evidence="2">
    <location>
        <begin position="28"/>
        <end position="295"/>
    </location>
</feature>
<name>A0A9W9VQA7_9EURO</name>
<dbReference type="OrthoDB" id="29061at2759"/>
<dbReference type="RefSeq" id="XP_056485078.1">
    <property type="nucleotide sequence ID" value="XM_056634458.1"/>
</dbReference>
<evidence type="ECO:0000313" key="4">
    <source>
        <dbReference type="Proteomes" id="UP001147747"/>
    </source>
</evidence>